<protein>
    <recommendedName>
        <fullName evidence="4">SAUR family protein</fullName>
    </recommendedName>
</protein>
<dbReference type="GO" id="GO:0009733">
    <property type="term" value="P:response to auxin"/>
    <property type="evidence" value="ECO:0007669"/>
    <property type="project" value="InterPro"/>
</dbReference>
<comment type="caution">
    <text evidence="2">The sequence shown here is derived from an EMBL/GenBank/DDBJ whole genome shotgun (WGS) entry which is preliminary data.</text>
</comment>
<dbReference type="InterPro" id="IPR003676">
    <property type="entry name" value="SAUR_fam"/>
</dbReference>
<evidence type="ECO:0000313" key="2">
    <source>
        <dbReference type="EMBL" id="KAK4272858.1"/>
    </source>
</evidence>
<organism evidence="2 3">
    <name type="scientific">Acacia crassicarpa</name>
    <name type="common">northern wattle</name>
    <dbReference type="NCBI Taxonomy" id="499986"/>
    <lineage>
        <taxon>Eukaryota</taxon>
        <taxon>Viridiplantae</taxon>
        <taxon>Streptophyta</taxon>
        <taxon>Embryophyta</taxon>
        <taxon>Tracheophyta</taxon>
        <taxon>Spermatophyta</taxon>
        <taxon>Magnoliopsida</taxon>
        <taxon>eudicotyledons</taxon>
        <taxon>Gunneridae</taxon>
        <taxon>Pentapetalae</taxon>
        <taxon>rosids</taxon>
        <taxon>fabids</taxon>
        <taxon>Fabales</taxon>
        <taxon>Fabaceae</taxon>
        <taxon>Caesalpinioideae</taxon>
        <taxon>mimosoid clade</taxon>
        <taxon>Acacieae</taxon>
        <taxon>Acacia</taxon>
    </lineage>
</organism>
<dbReference type="PANTHER" id="PTHR31374">
    <property type="entry name" value="AUXIN-INDUCED PROTEIN-LIKE-RELATED"/>
    <property type="match status" value="1"/>
</dbReference>
<evidence type="ECO:0008006" key="4">
    <source>
        <dbReference type="Google" id="ProtNLM"/>
    </source>
</evidence>
<keyword evidence="3" id="KW-1185">Reference proteome</keyword>
<dbReference type="EMBL" id="JAWXYG010000005">
    <property type="protein sequence ID" value="KAK4272858.1"/>
    <property type="molecule type" value="Genomic_DNA"/>
</dbReference>
<dbReference type="Proteomes" id="UP001293593">
    <property type="component" value="Unassembled WGS sequence"/>
</dbReference>
<proteinExistence type="inferred from homology"/>
<name>A0AAE1MT04_9FABA</name>
<dbReference type="Pfam" id="PF02519">
    <property type="entry name" value="Auxin_inducible"/>
    <property type="match status" value="1"/>
</dbReference>
<dbReference type="AlphaFoldDB" id="A0AAE1MT04"/>
<reference evidence="2" key="1">
    <citation type="submission" date="2023-10" db="EMBL/GenBank/DDBJ databases">
        <title>Chromosome-level genome of the transformable northern wattle, Acacia crassicarpa.</title>
        <authorList>
            <person name="Massaro I."/>
            <person name="Sinha N.R."/>
            <person name="Poethig S."/>
            <person name="Leichty A.R."/>
        </authorList>
    </citation>
    <scope>NUCLEOTIDE SEQUENCE</scope>
    <source>
        <strain evidence="2">Acra3RX</strain>
        <tissue evidence="2">Leaf</tissue>
    </source>
</reference>
<accession>A0AAE1MT04</accession>
<dbReference type="PANTHER" id="PTHR31374:SF188">
    <property type="entry name" value="SAUR-LIKE AUXIN-RESPONSIVE FAMILY PROTEIN"/>
    <property type="match status" value="1"/>
</dbReference>
<gene>
    <name evidence="2" type="ORF">QN277_021356</name>
</gene>
<comment type="similarity">
    <text evidence="1">Belongs to the ARG7 family.</text>
</comment>
<evidence type="ECO:0000256" key="1">
    <source>
        <dbReference type="ARBA" id="ARBA00006974"/>
    </source>
</evidence>
<sequence>MLGSFVGRIQKGLSFFTPRRSTPSSEDQLEAATLVPDDVKEGHVAVLAIMGEESRRLIVELGYLTDPLFMGLLDRAGEEYGFSQKGALAVPCLPHELQEILDNRKAEC</sequence>
<evidence type="ECO:0000313" key="3">
    <source>
        <dbReference type="Proteomes" id="UP001293593"/>
    </source>
</evidence>